<evidence type="ECO:0000313" key="2">
    <source>
        <dbReference type="EMBL" id="CAJ2509825.1"/>
    </source>
</evidence>
<reference evidence="2" key="1">
    <citation type="submission" date="2023-10" db="EMBL/GenBank/DDBJ databases">
        <authorList>
            <person name="Hackl T."/>
        </authorList>
    </citation>
    <scope>NUCLEOTIDE SEQUENCE</scope>
</reference>
<dbReference type="Proteomes" id="UP001295740">
    <property type="component" value="Unassembled WGS sequence"/>
</dbReference>
<keyword evidence="1" id="KW-0732">Signal</keyword>
<dbReference type="AlphaFoldDB" id="A0AAI8VRN1"/>
<organism evidence="2 3">
    <name type="scientific">Anthostomella pinea</name>
    <dbReference type="NCBI Taxonomy" id="933095"/>
    <lineage>
        <taxon>Eukaryota</taxon>
        <taxon>Fungi</taxon>
        <taxon>Dikarya</taxon>
        <taxon>Ascomycota</taxon>
        <taxon>Pezizomycotina</taxon>
        <taxon>Sordariomycetes</taxon>
        <taxon>Xylariomycetidae</taxon>
        <taxon>Xylariales</taxon>
        <taxon>Xylariaceae</taxon>
        <taxon>Anthostomella</taxon>
    </lineage>
</organism>
<gene>
    <name evidence="2" type="ORF">KHLLAP_LOCUS10293</name>
</gene>
<dbReference type="EMBL" id="CAUWAG010000013">
    <property type="protein sequence ID" value="CAJ2509825.1"/>
    <property type="molecule type" value="Genomic_DNA"/>
</dbReference>
<sequence length="173" mass="18740">MKLTIFSLVAFASVVVAAMPSTNGCTADMKSILVSSDDDDFVFELDNDNTDFPGNRFLTYTLPAGTPRDSGNTFQIILSDETEFFASVENTDGVEFNAFLIQDNGDRGKPLGNPFTIVKTPVQQQSLPFSISGIIAENITIEYVLTDLQTPTDVFFFGNGNGTDGLLLKVTCP</sequence>
<feature type="chain" id="PRO_5042548433" evidence="1">
    <location>
        <begin position="18"/>
        <end position="173"/>
    </location>
</feature>
<evidence type="ECO:0000256" key="1">
    <source>
        <dbReference type="SAM" id="SignalP"/>
    </source>
</evidence>
<feature type="signal peptide" evidence="1">
    <location>
        <begin position="1"/>
        <end position="17"/>
    </location>
</feature>
<comment type="caution">
    <text evidence="2">The sequence shown here is derived from an EMBL/GenBank/DDBJ whole genome shotgun (WGS) entry which is preliminary data.</text>
</comment>
<proteinExistence type="predicted"/>
<evidence type="ECO:0000313" key="3">
    <source>
        <dbReference type="Proteomes" id="UP001295740"/>
    </source>
</evidence>
<keyword evidence="3" id="KW-1185">Reference proteome</keyword>
<protein>
    <submittedName>
        <fullName evidence="2">Uu.00g057250.m01.CDS01</fullName>
    </submittedName>
</protein>
<name>A0AAI8VRN1_9PEZI</name>
<accession>A0AAI8VRN1</accession>